<keyword evidence="2" id="KW-1185">Reference proteome</keyword>
<dbReference type="EMBL" id="BPLR01014098">
    <property type="protein sequence ID" value="GIY66222.1"/>
    <property type="molecule type" value="Genomic_DNA"/>
</dbReference>
<proteinExistence type="predicted"/>
<sequence>MFFDSYCRLLDECREPNLSHRTAADNGDTVWKARRLLFLTMIVLLFPKQFEHRRSCVRIKDIICGSGERILSPVFRHNVITFRRLPVSRNYI</sequence>
<organism evidence="1 2">
    <name type="scientific">Caerostris extrusa</name>
    <name type="common">Bark spider</name>
    <name type="synonym">Caerostris bankana</name>
    <dbReference type="NCBI Taxonomy" id="172846"/>
    <lineage>
        <taxon>Eukaryota</taxon>
        <taxon>Metazoa</taxon>
        <taxon>Ecdysozoa</taxon>
        <taxon>Arthropoda</taxon>
        <taxon>Chelicerata</taxon>
        <taxon>Arachnida</taxon>
        <taxon>Araneae</taxon>
        <taxon>Araneomorphae</taxon>
        <taxon>Entelegynae</taxon>
        <taxon>Araneoidea</taxon>
        <taxon>Araneidae</taxon>
        <taxon>Caerostris</taxon>
    </lineage>
</organism>
<dbReference type="Proteomes" id="UP001054945">
    <property type="component" value="Unassembled WGS sequence"/>
</dbReference>
<comment type="caution">
    <text evidence="1">The sequence shown here is derived from an EMBL/GenBank/DDBJ whole genome shotgun (WGS) entry which is preliminary data.</text>
</comment>
<reference evidence="1 2" key="1">
    <citation type="submission" date="2021-06" db="EMBL/GenBank/DDBJ databases">
        <title>Caerostris extrusa draft genome.</title>
        <authorList>
            <person name="Kono N."/>
            <person name="Arakawa K."/>
        </authorList>
    </citation>
    <scope>NUCLEOTIDE SEQUENCE [LARGE SCALE GENOMIC DNA]</scope>
</reference>
<name>A0AAV4V7Y3_CAEEX</name>
<evidence type="ECO:0000313" key="1">
    <source>
        <dbReference type="EMBL" id="GIY66222.1"/>
    </source>
</evidence>
<evidence type="ECO:0000313" key="2">
    <source>
        <dbReference type="Proteomes" id="UP001054945"/>
    </source>
</evidence>
<accession>A0AAV4V7Y3</accession>
<dbReference type="AlphaFoldDB" id="A0AAV4V7Y3"/>
<protein>
    <submittedName>
        <fullName evidence="1">Uncharacterized protein</fullName>
    </submittedName>
</protein>
<gene>
    <name evidence="1" type="ORF">CEXT_332411</name>
</gene>